<accession>C7H804</accession>
<dbReference type="Proteomes" id="UP000004619">
    <property type="component" value="Unassembled WGS sequence"/>
</dbReference>
<keyword evidence="1" id="KW-0732">Signal</keyword>
<dbReference type="STRING" id="411483.FAEPRAA2165_02439"/>
<comment type="caution">
    <text evidence="2">The sequence shown here is derived from an EMBL/GenBank/DDBJ whole genome shotgun (WGS) entry which is preliminary data.</text>
</comment>
<evidence type="ECO:0000256" key="1">
    <source>
        <dbReference type="SAM" id="SignalP"/>
    </source>
</evidence>
<dbReference type="HOGENOM" id="CLU_2734053_0_0_9"/>
<proteinExistence type="predicted"/>
<dbReference type="AlphaFoldDB" id="C7H804"/>
<keyword evidence="3" id="KW-1185">Reference proteome</keyword>
<dbReference type="EMBL" id="ACOP02000067">
    <property type="protein sequence ID" value="EEU95970.1"/>
    <property type="molecule type" value="Genomic_DNA"/>
</dbReference>
<name>C7H804_FAED2</name>
<protein>
    <recommendedName>
        <fullName evidence="4">Secreted protein</fullName>
    </recommendedName>
</protein>
<feature type="signal peptide" evidence="1">
    <location>
        <begin position="1"/>
        <end position="19"/>
    </location>
</feature>
<reference evidence="2" key="1">
    <citation type="submission" date="2009-08" db="EMBL/GenBank/DDBJ databases">
        <authorList>
            <person name="Weinstock G."/>
            <person name="Sodergren E."/>
            <person name="Clifton S."/>
            <person name="Fulton L."/>
            <person name="Fulton B."/>
            <person name="Courtney L."/>
            <person name="Fronick C."/>
            <person name="Harrison M."/>
            <person name="Strong C."/>
            <person name="Farmer C."/>
            <person name="Delahaunty K."/>
            <person name="Markovic C."/>
            <person name="Hall O."/>
            <person name="Minx P."/>
            <person name="Tomlinson C."/>
            <person name="Mitreva M."/>
            <person name="Nelson J."/>
            <person name="Hou S."/>
            <person name="Wollam A."/>
            <person name="Pepin K.H."/>
            <person name="Johnson M."/>
            <person name="Bhonagiri V."/>
            <person name="Nash W.E."/>
            <person name="Warren W."/>
            <person name="Chinwalla A."/>
            <person name="Mardis E.R."/>
            <person name="Wilson R.K."/>
        </authorList>
    </citation>
    <scope>NUCLEOTIDE SEQUENCE [LARGE SCALE GENOMIC DNA]</scope>
    <source>
        <strain evidence="2">A2-165</strain>
    </source>
</reference>
<sequence length="71" mass="7749">MLICSVHCISALLRCPASASPLVRALRLADRCAKNCFLNIKLQRFSFGQRDQRPLAVPSVCFGPWAGLASC</sequence>
<evidence type="ECO:0000313" key="3">
    <source>
        <dbReference type="Proteomes" id="UP000004619"/>
    </source>
</evidence>
<evidence type="ECO:0008006" key="4">
    <source>
        <dbReference type="Google" id="ProtNLM"/>
    </source>
</evidence>
<gene>
    <name evidence="2" type="ORF">FAEPRAA2165_02439</name>
</gene>
<feature type="chain" id="PRO_5002978574" description="Secreted protein" evidence="1">
    <location>
        <begin position="20"/>
        <end position="71"/>
    </location>
</feature>
<organism evidence="2 3">
    <name type="scientific">Faecalibacterium duncaniae (strain DSM 17677 / JCM 31915 / A2-165)</name>
    <name type="common">Faecalibacterium prausnitzii</name>
    <dbReference type="NCBI Taxonomy" id="411483"/>
    <lineage>
        <taxon>Bacteria</taxon>
        <taxon>Bacillati</taxon>
        <taxon>Bacillota</taxon>
        <taxon>Clostridia</taxon>
        <taxon>Eubacteriales</taxon>
        <taxon>Oscillospiraceae</taxon>
        <taxon>Faecalibacterium</taxon>
    </lineage>
</organism>
<evidence type="ECO:0000313" key="2">
    <source>
        <dbReference type="EMBL" id="EEU95970.1"/>
    </source>
</evidence>